<dbReference type="AlphaFoldDB" id="A0AAN8CH66"/>
<accession>A0AAN8CH66</accession>
<gene>
    <name evidence="2" type="ORF">CgunFtcFv8_007274</name>
</gene>
<comment type="caution">
    <text evidence="2">The sequence shown here is derived from an EMBL/GenBank/DDBJ whole genome shotgun (WGS) entry which is preliminary data.</text>
</comment>
<proteinExistence type="predicted"/>
<dbReference type="Proteomes" id="UP001331515">
    <property type="component" value="Unassembled WGS sequence"/>
</dbReference>
<protein>
    <submittedName>
        <fullName evidence="2">Uncharacterized protein</fullName>
    </submittedName>
</protein>
<feature type="compositionally biased region" description="Basic and acidic residues" evidence="1">
    <location>
        <begin position="76"/>
        <end position="86"/>
    </location>
</feature>
<reference evidence="2 3" key="1">
    <citation type="journal article" date="2023" name="Mol. Biol. Evol.">
        <title>Genomics of Secondarily Temperate Adaptation in the Only Non-Antarctic Icefish.</title>
        <authorList>
            <person name="Rivera-Colon A.G."/>
            <person name="Rayamajhi N."/>
            <person name="Minhas B.F."/>
            <person name="Madrigal G."/>
            <person name="Bilyk K.T."/>
            <person name="Yoon V."/>
            <person name="Hune M."/>
            <person name="Gregory S."/>
            <person name="Cheng C.H.C."/>
            <person name="Catchen J.M."/>
        </authorList>
    </citation>
    <scope>NUCLEOTIDE SEQUENCE [LARGE SCALE GENOMIC DNA]</scope>
    <source>
        <tissue evidence="2">White muscle</tissue>
    </source>
</reference>
<evidence type="ECO:0000256" key="1">
    <source>
        <dbReference type="SAM" id="MobiDB-lite"/>
    </source>
</evidence>
<sequence>MLVVVGFPLSQISPGHYGNTAGRCQDVGSLGVGVQLRPPPVFIHRRRPIPPPGPSLAGSVFLNRKRGVTHHSGFKTGHEREGEGGS</sequence>
<evidence type="ECO:0000313" key="2">
    <source>
        <dbReference type="EMBL" id="KAK5903497.1"/>
    </source>
</evidence>
<organism evidence="2 3">
    <name type="scientific">Champsocephalus gunnari</name>
    <name type="common">Mackerel icefish</name>
    <dbReference type="NCBI Taxonomy" id="52237"/>
    <lineage>
        <taxon>Eukaryota</taxon>
        <taxon>Metazoa</taxon>
        <taxon>Chordata</taxon>
        <taxon>Craniata</taxon>
        <taxon>Vertebrata</taxon>
        <taxon>Euteleostomi</taxon>
        <taxon>Actinopterygii</taxon>
        <taxon>Neopterygii</taxon>
        <taxon>Teleostei</taxon>
        <taxon>Neoteleostei</taxon>
        <taxon>Acanthomorphata</taxon>
        <taxon>Eupercaria</taxon>
        <taxon>Perciformes</taxon>
        <taxon>Notothenioidei</taxon>
        <taxon>Channichthyidae</taxon>
        <taxon>Champsocephalus</taxon>
    </lineage>
</organism>
<keyword evidence="3" id="KW-1185">Reference proteome</keyword>
<evidence type="ECO:0000313" key="3">
    <source>
        <dbReference type="Proteomes" id="UP001331515"/>
    </source>
</evidence>
<dbReference type="EMBL" id="JAURVH010001531">
    <property type="protein sequence ID" value="KAK5903497.1"/>
    <property type="molecule type" value="Genomic_DNA"/>
</dbReference>
<name>A0AAN8CH66_CHAGU</name>
<feature type="region of interest" description="Disordered" evidence="1">
    <location>
        <begin position="67"/>
        <end position="86"/>
    </location>
</feature>